<feature type="chain" id="PRO_5034852251" evidence="3">
    <location>
        <begin position="20"/>
        <end position="349"/>
    </location>
</feature>
<evidence type="ECO:0000313" key="5">
    <source>
        <dbReference type="RefSeq" id="XP_022304236.1"/>
    </source>
</evidence>
<sequence length="349" mass="39364">MKNIIVVLICTCLWGGAHPQDTDSPPTSAPSNTTSHADVQIVYTDEFMKVIEKYGITDDDIMYVTNKFKEGKSPTITKIVKDEESGDEKMIEVDLKNFIAGGHVTDLTPILEQETSENNKTVIDVTPTPEIPSTDAPTSPTTEEVLAGLRAREQDLLLQLEKNRQEYERIAQALMDVRREIALNTPDEYDILSGEPQVPVSEENTPGRAFGITPREVVPTPDQTPIEDPVQLRQIRLRALRQALIRDAVRMHLLRRRMALMTGFPPSSSREFIIQPTRTQFVPVRRLGAPFYIRVNRRLRVPLDTTQLPIVADQRNPEIQTRPFEPIPRVTNIVVDTGDDTNDLDPTPQ</sequence>
<reference evidence="5" key="1">
    <citation type="submission" date="2025-08" db="UniProtKB">
        <authorList>
            <consortium name="RefSeq"/>
        </authorList>
    </citation>
    <scope>IDENTIFICATION</scope>
    <source>
        <tissue evidence="5">Whole sample</tissue>
    </source>
</reference>
<organism evidence="4 5">
    <name type="scientific">Crassostrea virginica</name>
    <name type="common">Eastern oyster</name>
    <dbReference type="NCBI Taxonomy" id="6565"/>
    <lineage>
        <taxon>Eukaryota</taxon>
        <taxon>Metazoa</taxon>
        <taxon>Spiralia</taxon>
        <taxon>Lophotrochozoa</taxon>
        <taxon>Mollusca</taxon>
        <taxon>Bivalvia</taxon>
        <taxon>Autobranchia</taxon>
        <taxon>Pteriomorphia</taxon>
        <taxon>Ostreida</taxon>
        <taxon>Ostreoidea</taxon>
        <taxon>Ostreidae</taxon>
        <taxon>Crassostrea</taxon>
    </lineage>
</organism>
<dbReference type="AlphaFoldDB" id="A0A8B8BMU0"/>
<proteinExistence type="predicted"/>
<dbReference type="Proteomes" id="UP000694844">
    <property type="component" value="Chromosome 9"/>
</dbReference>
<dbReference type="OrthoDB" id="6152665at2759"/>
<evidence type="ECO:0000256" key="1">
    <source>
        <dbReference type="SAM" id="Coils"/>
    </source>
</evidence>
<evidence type="ECO:0000256" key="2">
    <source>
        <dbReference type="SAM" id="MobiDB-lite"/>
    </source>
</evidence>
<dbReference type="GeneID" id="111111511"/>
<gene>
    <name evidence="5" type="primary">LOC111111511</name>
</gene>
<keyword evidence="4" id="KW-1185">Reference proteome</keyword>
<accession>A0A8B8BMU0</accession>
<keyword evidence="3" id="KW-0732">Signal</keyword>
<dbReference type="RefSeq" id="XP_022304236.1">
    <property type="nucleotide sequence ID" value="XM_022448528.1"/>
</dbReference>
<feature type="region of interest" description="Disordered" evidence="2">
    <location>
        <begin position="197"/>
        <end position="226"/>
    </location>
</feature>
<protein>
    <submittedName>
        <fullName evidence="5">Uncharacterized protein LOC111111511</fullName>
    </submittedName>
</protein>
<name>A0A8B8BMU0_CRAVI</name>
<feature type="signal peptide" evidence="3">
    <location>
        <begin position="1"/>
        <end position="19"/>
    </location>
</feature>
<evidence type="ECO:0000256" key="3">
    <source>
        <dbReference type="SAM" id="SignalP"/>
    </source>
</evidence>
<keyword evidence="1" id="KW-0175">Coiled coil</keyword>
<evidence type="ECO:0000313" key="4">
    <source>
        <dbReference type="Proteomes" id="UP000694844"/>
    </source>
</evidence>
<dbReference type="KEGG" id="cvn:111111511"/>
<feature type="coiled-coil region" evidence="1">
    <location>
        <begin position="146"/>
        <end position="180"/>
    </location>
</feature>